<feature type="non-terminal residue" evidence="1">
    <location>
        <position position="1"/>
    </location>
</feature>
<proteinExistence type="predicted"/>
<dbReference type="EMBL" id="JAGHQM010004723">
    <property type="protein sequence ID" value="KAH0533649.1"/>
    <property type="molecule type" value="Genomic_DNA"/>
</dbReference>
<evidence type="ECO:0000313" key="2">
    <source>
        <dbReference type="Proteomes" id="UP000750711"/>
    </source>
</evidence>
<accession>A0A9P8HQE8</accession>
<comment type="caution">
    <text evidence="1">The sequence shown here is derived from an EMBL/GenBank/DDBJ whole genome shotgun (WGS) entry which is preliminary data.</text>
</comment>
<name>A0A9P8HQE8_9PEZI</name>
<reference evidence="1" key="1">
    <citation type="submission" date="2021-03" db="EMBL/GenBank/DDBJ databases">
        <title>Comparative genomics and phylogenomic investigation of the class Geoglossomycetes provide insights into ecological specialization and systematics.</title>
        <authorList>
            <person name="Melie T."/>
            <person name="Pirro S."/>
            <person name="Miller A.N."/>
            <person name="Quandt A."/>
        </authorList>
    </citation>
    <scope>NUCLEOTIDE SEQUENCE</scope>
    <source>
        <strain evidence="1">CAQ_001_2017</strain>
    </source>
</reference>
<dbReference type="AlphaFoldDB" id="A0A9P8HQE8"/>
<organism evidence="1 2">
    <name type="scientific">Trichoglossum hirsutum</name>
    <dbReference type="NCBI Taxonomy" id="265104"/>
    <lineage>
        <taxon>Eukaryota</taxon>
        <taxon>Fungi</taxon>
        <taxon>Dikarya</taxon>
        <taxon>Ascomycota</taxon>
        <taxon>Pezizomycotina</taxon>
        <taxon>Geoglossomycetes</taxon>
        <taxon>Geoglossales</taxon>
        <taxon>Geoglossaceae</taxon>
        <taxon>Trichoglossum</taxon>
    </lineage>
</organism>
<keyword evidence="2" id="KW-1185">Reference proteome</keyword>
<sequence length="69" mass="7688">EPVFRPFQISILECLKDVLRLPGSVDDQLLRVEGKGEFVDVADEVCFNQINSDVEDDPFGPGSIDEGMF</sequence>
<evidence type="ECO:0000313" key="1">
    <source>
        <dbReference type="EMBL" id="KAH0533649.1"/>
    </source>
</evidence>
<protein>
    <submittedName>
        <fullName evidence="1">Uncharacterized protein</fullName>
    </submittedName>
</protein>
<gene>
    <name evidence="1" type="ORF">GP486_008976</name>
</gene>
<dbReference type="Proteomes" id="UP000750711">
    <property type="component" value="Unassembled WGS sequence"/>
</dbReference>